<evidence type="ECO:0000313" key="4">
    <source>
        <dbReference type="Proteomes" id="UP001143548"/>
    </source>
</evidence>
<dbReference type="EMBL" id="BROQ01000005">
    <property type="protein sequence ID" value="GKZ17321.1"/>
    <property type="molecule type" value="Genomic_DNA"/>
</dbReference>
<name>A0A9W5YJA9_9EURO</name>
<evidence type="ECO:0000313" key="3">
    <source>
        <dbReference type="EMBL" id="GKZ17321.1"/>
    </source>
</evidence>
<dbReference type="Proteomes" id="UP001143548">
    <property type="component" value="Unassembled WGS sequence"/>
</dbReference>
<feature type="domain" description="Xaa-Pro dipeptidyl-peptidase-like" evidence="2">
    <location>
        <begin position="12"/>
        <end position="141"/>
    </location>
</feature>
<dbReference type="AlphaFoldDB" id="A0A9W5YJA9"/>
<comment type="caution">
    <text evidence="3">The sequence shown here is derived from an EMBL/GenBank/DDBJ whole genome shotgun (WGS) entry which is preliminary data.</text>
</comment>
<dbReference type="Pfam" id="PF02129">
    <property type="entry name" value="Peptidase_S15"/>
    <property type="match status" value="1"/>
</dbReference>
<proteinExistence type="predicted"/>
<sequence length="310" mass="33473">MSRETVLIPSRGIDLEAWVYIPETQGPHAVVVMCCGIGAVKMDGLPTFAQAFQEAGYSAVTFDYASFGGSEGNPRNVVMVGHEYQDLQAIIHWVRQQPTFDSSRIVAWGTSFGGMHVTRLLAEDDAIAAGIAQCPCVDGLRASKMKPIIRSLQLSFWGICDWLGSLLGRSPIYIRLASTPESTSLALMDTPDAVLGWVRLHGASSNGADGSAKNRIAARSTLTFPFHRPALMAHKCLAPYLIVAPSYDSVAPLQAAKILARRAPRGELRQVPGGHFDLYLGGVGFAENLKVQLSFLSRVIPPNPVKLENA</sequence>
<organism evidence="3 4">
    <name type="scientific">Aspergillus brasiliensis</name>
    <dbReference type="NCBI Taxonomy" id="319629"/>
    <lineage>
        <taxon>Eukaryota</taxon>
        <taxon>Fungi</taxon>
        <taxon>Dikarya</taxon>
        <taxon>Ascomycota</taxon>
        <taxon>Pezizomycotina</taxon>
        <taxon>Eurotiomycetes</taxon>
        <taxon>Eurotiomycetidae</taxon>
        <taxon>Eurotiales</taxon>
        <taxon>Aspergillaceae</taxon>
        <taxon>Aspergillus</taxon>
        <taxon>Aspergillus subgen. Circumdati</taxon>
    </lineage>
</organism>
<dbReference type="PANTHER" id="PTHR22946">
    <property type="entry name" value="DIENELACTONE HYDROLASE DOMAIN-CONTAINING PROTEIN-RELATED"/>
    <property type="match status" value="1"/>
</dbReference>
<dbReference type="SUPFAM" id="SSF53474">
    <property type="entry name" value="alpha/beta-Hydrolases"/>
    <property type="match status" value="1"/>
</dbReference>
<dbReference type="InterPro" id="IPR000383">
    <property type="entry name" value="Xaa-Pro-like_dom"/>
</dbReference>
<keyword evidence="1" id="KW-0378">Hydrolase</keyword>
<dbReference type="Gene3D" id="3.40.50.1820">
    <property type="entry name" value="alpha/beta hydrolase"/>
    <property type="match status" value="1"/>
</dbReference>
<dbReference type="InterPro" id="IPR029058">
    <property type="entry name" value="AB_hydrolase_fold"/>
</dbReference>
<protein>
    <recommendedName>
        <fullName evidence="2">Xaa-Pro dipeptidyl-peptidase-like domain-containing protein</fullName>
    </recommendedName>
</protein>
<dbReference type="InterPro" id="IPR050261">
    <property type="entry name" value="FrsA_esterase"/>
</dbReference>
<evidence type="ECO:0000259" key="2">
    <source>
        <dbReference type="Pfam" id="PF02129"/>
    </source>
</evidence>
<gene>
    <name evidence="3" type="ORF">AbraCBS73388_008244</name>
</gene>
<dbReference type="GO" id="GO:0016788">
    <property type="term" value="F:hydrolase activity, acting on ester bonds"/>
    <property type="evidence" value="ECO:0007669"/>
    <property type="project" value="UniProtKB-ARBA"/>
</dbReference>
<dbReference type="PANTHER" id="PTHR22946:SF9">
    <property type="entry name" value="POLYKETIDE TRANSFERASE AF380"/>
    <property type="match status" value="1"/>
</dbReference>
<reference evidence="3" key="1">
    <citation type="submission" date="2022-07" db="EMBL/GenBank/DDBJ databases">
        <title>Taxonomy of Aspergillus series Nigri: significant species reduction supported by multi-species coalescent approaches.</title>
        <authorList>
            <person name="Bian C."/>
            <person name="Kusuya Y."/>
            <person name="Sklenar F."/>
            <person name="D'hooge E."/>
            <person name="Yaguchi T."/>
            <person name="Takahashi H."/>
            <person name="Hubka V."/>
        </authorList>
    </citation>
    <scope>NUCLEOTIDE SEQUENCE</scope>
    <source>
        <strain evidence="3">CBS 733.88</strain>
    </source>
</reference>
<evidence type="ECO:0000256" key="1">
    <source>
        <dbReference type="ARBA" id="ARBA00022801"/>
    </source>
</evidence>
<accession>A0A9W5YJA9</accession>